<dbReference type="EMBL" id="LSRX01003625">
    <property type="protein sequence ID" value="OLP74504.1"/>
    <property type="molecule type" value="Genomic_DNA"/>
</dbReference>
<organism evidence="1 2">
    <name type="scientific">Symbiodinium microadriaticum</name>
    <name type="common">Dinoflagellate</name>
    <name type="synonym">Zooxanthella microadriatica</name>
    <dbReference type="NCBI Taxonomy" id="2951"/>
    <lineage>
        <taxon>Eukaryota</taxon>
        <taxon>Sar</taxon>
        <taxon>Alveolata</taxon>
        <taxon>Dinophyceae</taxon>
        <taxon>Suessiales</taxon>
        <taxon>Symbiodiniaceae</taxon>
        <taxon>Symbiodinium</taxon>
    </lineage>
</organism>
<keyword evidence="2" id="KW-1185">Reference proteome</keyword>
<dbReference type="OrthoDB" id="424516at2759"/>
<protein>
    <submittedName>
        <fullName evidence="1">Uncharacterized protein</fullName>
    </submittedName>
</protein>
<evidence type="ECO:0000313" key="1">
    <source>
        <dbReference type="EMBL" id="OLP74504.1"/>
    </source>
</evidence>
<evidence type="ECO:0000313" key="2">
    <source>
        <dbReference type="Proteomes" id="UP000186817"/>
    </source>
</evidence>
<reference evidence="1 2" key="1">
    <citation type="submission" date="2016-02" db="EMBL/GenBank/DDBJ databases">
        <title>Genome analysis of coral dinoflagellate symbionts highlights evolutionary adaptations to a symbiotic lifestyle.</title>
        <authorList>
            <person name="Aranda M."/>
            <person name="Li Y."/>
            <person name="Liew Y.J."/>
            <person name="Baumgarten S."/>
            <person name="Simakov O."/>
            <person name="Wilson M."/>
            <person name="Piel J."/>
            <person name="Ashoor H."/>
            <person name="Bougouffa S."/>
            <person name="Bajic V.B."/>
            <person name="Ryu T."/>
            <person name="Ravasi T."/>
            <person name="Bayer T."/>
            <person name="Micklem G."/>
            <person name="Kim H."/>
            <person name="Bhak J."/>
            <person name="Lajeunesse T.C."/>
            <person name="Voolstra C.R."/>
        </authorList>
    </citation>
    <scope>NUCLEOTIDE SEQUENCE [LARGE SCALE GENOMIC DNA]</scope>
    <source>
        <strain evidence="1 2">CCMP2467</strain>
    </source>
</reference>
<feature type="non-terminal residue" evidence="1">
    <location>
        <position position="1"/>
    </location>
</feature>
<name>A0A1Q9BV35_SYMMI</name>
<feature type="non-terminal residue" evidence="1">
    <location>
        <position position="79"/>
    </location>
</feature>
<accession>A0A1Q9BV35</accession>
<proteinExistence type="predicted"/>
<gene>
    <name evidence="1" type="ORF">AK812_SmicGene45933</name>
</gene>
<dbReference type="Proteomes" id="UP000186817">
    <property type="component" value="Unassembled WGS sequence"/>
</dbReference>
<comment type="caution">
    <text evidence="1">The sequence shown here is derived from an EMBL/GenBank/DDBJ whole genome shotgun (WGS) entry which is preliminary data.</text>
</comment>
<sequence length="79" mass="9096">DQLKTRIALLEQCRKDDSDMESKIKPIEDKYAKLGEFEAQMRPAMETFRETLVEAEMRISKAKKLMKAGLEQDLGSFGQ</sequence>
<dbReference type="AlphaFoldDB" id="A0A1Q9BV35"/>